<accession>A0A803N0T6</accession>
<dbReference type="Pfam" id="PF13960">
    <property type="entry name" value="DUF4218"/>
    <property type="match status" value="1"/>
</dbReference>
<dbReference type="Gramene" id="AUR62038570-RA">
    <property type="protein sequence ID" value="AUR62038570-RA:cds"/>
    <property type="gene ID" value="AUR62038570"/>
</dbReference>
<proteinExistence type="predicted"/>
<reference evidence="3" key="2">
    <citation type="submission" date="2021-03" db="UniProtKB">
        <authorList>
            <consortium name="EnsemblPlants"/>
        </authorList>
    </citation>
    <scope>IDENTIFICATION</scope>
</reference>
<feature type="compositionally biased region" description="Polar residues" evidence="1">
    <location>
        <begin position="432"/>
        <end position="461"/>
    </location>
</feature>
<dbReference type="InterPro" id="IPR025452">
    <property type="entry name" value="DUF4218"/>
</dbReference>
<evidence type="ECO:0000256" key="1">
    <source>
        <dbReference type="SAM" id="MobiDB-lite"/>
    </source>
</evidence>
<dbReference type="Proteomes" id="UP000596660">
    <property type="component" value="Unplaced"/>
</dbReference>
<feature type="region of interest" description="Disordered" evidence="1">
    <location>
        <begin position="417"/>
        <end position="502"/>
    </location>
</feature>
<organism evidence="3 4">
    <name type="scientific">Chenopodium quinoa</name>
    <name type="common">Quinoa</name>
    <dbReference type="NCBI Taxonomy" id="63459"/>
    <lineage>
        <taxon>Eukaryota</taxon>
        <taxon>Viridiplantae</taxon>
        <taxon>Streptophyta</taxon>
        <taxon>Embryophyta</taxon>
        <taxon>Tracheophyta</taxon>
        <taxon>Spermatophyta</taxon>
        <taxon>Magnoliopsida</taxon>
        <taxon>eudicotyledons</taxon>
        <taxon>Gunneridae</taxon>
        <taxon>Pentapetalae</taxon>
        <taxon>Caryophyllales</taxon>
        <taxon>Chenopodiaceae</taxon>
        <taxon>Chenopodioideae</taxon>
        <taxon>Atripliceae</taxon>
        <taxon>Chenopodium</taxon>
    </lineage>
</organism>
<dbReference type="InterPro" id="IPR004242">
    <property type="entry name" value="Transposase_21"/>
</dbReference>
<feature type="domain" description="DUF4218" evidence="2">
    <location>
        <begin position="220"/>
        <end position="270"/>
    </location>
</feature>
<feature type="compositionally biased region" description="Polar residues" evidence="1">
    <location>
        <begin position="481"/>
        <end position="502"/>
    </location>
</feature>
<evidence type="ECO:0000313" key="3">
    <source>
        <dbReference type="EnsemblPlants" id="AUR62038570-RA:cds"/>
    </source>
</evidence>
<evidence type="ECO:0000313" key="4">
    <source>
        <dbReference type="Proteomes" id="UP000596660"/>
    </source>
</evidence>
<evidence type="ECO:0000259" key="2">
    <source>
        <dbReference type="Pfam" id="PF13960"/>
    </source>
</evidence>
<protein>
    <recommendedName>
        <fullName evidence="2">DUF4218 domain-containing protein</fullName>
    </recommendedName>
</protein>
<sequence>MRYFPLIPRLKRLYMSSKTAEDMRWYFNRKDDKILRHPIDGEAWKKFDEKYTEFVVDPRGVRLGLASDARFGGKIIYLGYRKWLPIDHPYRSQDNLFDGKEEYGTLLDMDNSRDNESGREALKNLNIKPHLGINPQGYIPGYIPPAAYTMSNEEKERFLKVLKKMKVLDGYGSNMQRCVNLKQRKLINMKSHGHHILMKDILPVALRALNATKVIDLLEELYFAFLKPHVSNKAQPEGSIAEGYLLWETIAFCLRYLESVETMFNRPRRNEDGVSNIDNYLYNSGGRVVGKKENVCLDDRSLKQAHRYVLLHSDELTPVHNLDNSTIEGKLRKALAGGLSNHGKRMNSVIINGYNFDIVDRERFRITQNSGIMVEAEGHEYYGKLKEILELDYYGSYKVVLFRCDWVDIRRATKSPQTEVLKDDKWGPFSPPITTTKSDQQPPNSLGSISKNPPGSTSSSVKEAATSGYQKKYPEKVSPNIAPNISQSSRPDSSLNYLSTSHKPLEQPVRRGIQNLETALPDWPLDIDFDDKEEVLTTDVDALTKMLKDPNDHLKTYCCYDALTKITIVADKLAFMGRTKFKAGECVPFTYPPADCFDIYATKIPDMAP</sequence>
<dbReference type="EnsemblPlants" id="AUR62038570-RA">
    <property type="protein sequence ID" value="AUR62038570-RA:cds"/>
    <property type="gene ID" value="AUR62038570"/>
</dbReference>
<keyword evidence="4" id="KW-1185">Reference proteome</keyword>
<reference evidence="3" key="1">
    <citation type="journal article" date="2017" name="Nature">
        <title>The genome of Chenopodium quinoa.</title>
        <authorList>
            <person name="Jarvis D.E."/>
            <person name="Ho Y.S."/>
            <person name="Lightfoot D.J."/>
            <person name="Schmoeckel S.M."/>
            <person name="Li B."/>
            <person name="Borm T.J.A."/>
            <person name="Ohyanagi H."/>
            <person name="Mineta K."/>
            <person name="Michell C.T."/>
            <person name="Saber N."/>
            <person name="Kharbatia N.M."/>
            <person name="Rupper R.R."/>
            <person name="Sharp A.R."/>
            <person name="Dally N."/>
            <person name="Boughton B.A."/>
            <person name="Woo Y.H."/>
            <person name="Gao G."/>
            <person name="Schijlen E.G.W.M."/>
            <person name="Guo X."/>
            <person name="Momin A.A."/>
            <person name="Negrao S."/>
            <person name="Al-Babili S."/>
            <person name="Gehring C."/>
            <person name="Roessner U."/>
            <person name="Jung C."/>
            <person name="Murphy K."/>
            <person name="Arold S.T."/>
            <person name="Gojobori T."/>
            <person name="van der Linden C.G."/>
            <person name="van Loo E.N."/>
            <person name="Jellen E.N."/>
            <person name="Maughan P.J."/>
            <person name="Tester M."/>
        </authorList>
    </citation>
    <scope>NUCLEOTIDE SEQUENCE [LARGE SCALE GENOMIC DNA]</scope>
    <source>
        <strain evidence="3">cv. PI 614886</strain>
    </source>
</reference>
<dbReference type="PANTHER" id="PTHR48258:SF12">
    <property type="entry name" value="TRANSPOSON PROTEIN, CACTA, EN_SPM SUB-CLASS"/>
    <property type="match status" value="1"/>
</dbReference>
<dbReference type="PANTHER" id="PTHR48258">
    <property type="entry name" value="DUF4218 DOMAIN-CONTAINING PROTEIN-RELATED"/>
    <property type="match status" value="1"/>
</dbReference>
<dbReference type="Pfam" id="PF02992">
    <property type="entry name" value="Transposase_21"/>
    <property type="match status" value="1"/>
</dbReference>
<dbReference type="AlphaFoldDB" id="A0A803N0T6"/>
<name>A0A803N0T6_CHEQI</name>